<proteinExistence type="predicted"/>
<evidence type="ECO:0000256" key="2">
    <source>
        <dbReference type="ARBA" id="ARBA00022723"/>
    </source>
</evidence>
<keyword evidence="5" id="KW-1185">Reference proteome</keyword>
<dbReference type="AlphaFoldDB" id="A0AAV8X1N1"/>
<organism evidence="4 5">
    <name type="scientific">Rhamnusium bicolor</name>
    <dbReference type="NCBI Taxonomy" id="1586634"/>
    <lineage>
        <taxon>Eukaryota</taxon>
        <taxon>Metazoa</taxon>
        <taxon>Ecdysozoa</taxon>
        <taxon>Arthropoda</taxon>
        <taxon>Hexapoda</taxon>
        <taxon>Insecta</taxon>
        <taxon>Pterygota</taxon>
        <taxon>Neoptera</taxon>
        <taxon>Endopterygota</taxon>
        <taxon>Coleoptera</taxon>
        <taxon>Polyphaga</taxon>
        <taxon>Cucujiformia</taxon>
        <taxon>Chrysomeloidea</taxon>
        <taxon>Cerambycidae</taxon>
        <taxon>Lepturinae</taxon>
        <taxon>Rhagiini</taxon>
        <taxon>Rhamnusium</taxon>
    </lineage>
</organism>
<name>A0AAV8X1N1_9CUCU</name>
<protein>
    <recommendedName>
        <fullName evidence="3">DDE Tnp4 domain-containing protein</fullName>
    </recommendedName>
</protein>
<evidence type="ECO:0000313" key="5">
    <source>
        <dbReference type="Proteomes" id="UP001162156"/>
    </source>
</evidence>
<dbReference type="EMBL" id="JANEYF010004010">
    <property type="protein sequence ID" value="KAJ8932582.1"/>
    <property type="molecule type" value="Genomic_DNA"/>
</dbReference>
<keyword evidence="2" id="KW-0479">Metal-binding</keyword>
<comment type="cofactor">
    <cofactor evidence="1">
        <name>a divalent metal cation</name>
        <dbReference type="ChEBI" id="CHEBI:60240"/>
    </cofactor>
</comment>
<reference evidence="4" key="1">
    <citation type="journal article" date="2023" name="Insect Mol. Biol.">
        <title>Genome sequencing provides insights into the evolution of gene families encoding plant cell wall-degrading enzymes in longhorned beetles.</title>
        <authorList>
            <person name="Shin N.R."/>
            <person name="Okamura Y."/>
            <person name="Kirsch R."/>
            <person name="Pauchet Y."/>
        </authorList>
    </citation>
    <scope>NUCLEOTIDE SEQUENCE</scope>
    <source>
        <strain evidence="4">RBIC_L_NR</strain>
    </source>
</reference>
<dbReference type="Pfam" id="PF13359">
    <property type="entry name" value="DDE_Tnp_4"/>
    <property type="match status" value="1"/>
</dbReference>
<dbReference type="GO" id="GO:0046872">
    <property type="term" value="F:metal ion binding"/>
    <property type="evidence" value="ECO:0007669"/>
    <property type="project" value="UniProtKB-KW"/>
</dbReference>
<comment type="caution">
    <text evidence="4">The sequence shown here is derived from an EMBL/GenBank/DDBJ whole genome shotgun (WGS) entry which is preliminary data.</text>
</comment>
<gene>
    <name evidence="4" type="ORF">NQ314_014573</name>
</gene>
<evidence type="ECO:0000313" key="4">
    <source>
        <dbReference type="EMBL" id="KAJ8932582.1"/>
    </source>
</evidence>
<sequence length="102" mass="12025">MMLQVVCVNKKKIRKIFVGYSGSVHDNRVFRTSPLSDTLAEKCGEDDYNLGDNGYPCLRHILIPHKVRGQLTRMERNYNYKLSSVRHKIEYCFDLLKQKFQQ</sequence>
<evidence type="ECO:0000259" key="3">
    <source>
        <dbReference type="Pfam" id="PF13359"/>
    </source>
</evidence>
<dbReference type="InterPro" id="IPR027806">
    <property type="entry name" value="HARBI1_dom"/>
</dbReference>
<feature type="domain" description="DDE Tnp4" evidence="3">
    <location>
        <begin position="3"/>
        <end position="101"/>
    </location>
</feature>
<evidence type="ECO:0000256" key="1">
    <source>
        <dbReference type="ARBA" id="ARBA00001968"/>
    </source>
</evidence>
<accession>A0AAV8X1N1</accession>
<dbReference type="Proteomes" id="UP001162156">
    <property type="component" value="Unassembled WGS sequence"/>
</dbReference>